<comment type="caution">
    <text evidence="2">The sequence shown here is derived from an EMBL/GenBank/DDBJ whole genome shotgun (WGS) entry which is preliminary data.</text>
</comment>
<evidence type="ECO:0000313" key="3">
    <source>
        <dbReference type="Proteomes" id="UP000521379"/>
    </source>
</evidence>
<dbReference type="Proteomes" id="UP000521379">
    <property type="component" value="Unassembled WGS sequence"/>
</dbReference>
<sequence length="134" mass="15385">STNRQRFQAELMNVLNEQNLALKSALVHALVSELGEHDDDGEPVTKAGKPEPNTALRDTENVPWDQVIHEYLEREVKPFVPDAWIDESKTKEGAEIPFTRHFYKYVPPRPLEEIDRDLDEVLGRIRARLGQVEA</sequence>
<gene>
    <name evidence="2" type="ORF">GTW58_13425</name>
</gene>
<accession>A0A846U0C2</accession>
<keyword evidence="2" id="KW-0489">Methyltransferase</keyword>
<feature type="region of interest" description="Disordered" evidence="1">
    <location>
        <begin position="34"/>
        <end position="57"/>
    </location>
</feature>
<dbReference type="GO" id="GO:0032259">
    <property type="term" value="P:methylation"/>
    <property type="evidence" value="ECO:0007669"/>
    <property type="project" value="UniProtKB-KW"/>
</dbReference>
<evidence type="ECO:0000256" key="1">
    <source>
        <dbReference type="SAM" id="MobiDB-lite"/>
    </source>
</evidence>
<evidence type="ECO:0000313" key="2">
    <source>
        <dbReference type="EMBL" id="NKE10897.1"/>
    </source>
</evidence>
<dbReference type="GO" id="GO:0008168">
    <property type="term" value="F:methyltransferase activity"/>
    <property type="evidence" value="ECO:0007669"/>
    <property type="project" value="UniProtKB-KW"/>
</dbReference>
<reference evidence="2 3" key="1">
    <citation type="submission" date="2020-02" db="EMBL/GenBank/DDBJ databases">
        <authorList>
            <person name="Sun Q."/>
        </authorList>
    </citation>
    <scope>NUCLEOTIDE SEQUENCE [LARGE SCALE GENOMIC DNA]</scope>
    <source>
        <strain evidence="2 3">YIM 13062</strain>
    </source>
</reference>
<proteinExistence type="predicted"/>
<keyword evidence="2" id="KW-0808">Transferase</keyword>
<dbReference type="EMBL" id="JAAVUN010000143">
    <property type="protein sequence ID" value="NKE10897.1"/>
    <property type="molecule type" value="Genomic_DNA"/>
</dbReference>
<name>A0A846U0C2_9MICC</name>
<protein>
    <submittedName>
        <fullName evidence="2">SAM-dependent DNA methyltransferase</fullName>
    </submittedName>
</protein>
<dbReference type="AlphaFoldDB" id="A0A846U0C2"/>
<feature type="non-terminal residue" evidence="2">
    <location>
        <position position="1"/>
    </location>
</feature>
<organism evidence="2 3">
    <name type="scientific">Kocuria subflava</name>
    <dbReference type="NCBI Taxonomy" id="1736139"/>
    <lineage>
        <taxon>Bacteria</taxon>
        <taxon>Bacillati</taxon>
        <taxon>Actinomycetota</taxon>
        <taxon>Actinomycetes</taxon>
        <taxon>Micrococcales</taxon>
        <taxon>Micrococcaceae</taxon>
        <taxon>Kocuria</taxon>
    </lineage>
</organism>
<keyword evidence="3" id="KW-1185">Reference proteome</keyword>